<name>A0A926D853_9FIRM</name>
<accession>A0A926D853</accession>
<protein>
    <submittedName>
        <fullName evidence="1">Cytidylate kinase-like family protein</fullName>
    </submittedName>
</protein>
<gene>
    <name evidence="1" type="ORF">IAG03_05745</name>
</gene>
<keyword evidence="2" id="KW-1185">Reference proteome</keyword>
<comment type="caution">
    <text evidence="1">The sequence shown here is derived from an EMBL/GenBank/DDBJ whole genome shotgun (WGS) entry which is preliminary data.</text>
</comment>
<evidence type="ECO:0000313" key="2">
    <source>
        <dbReference type="Proteomes" id="UP000651482"/>
    </source>
</evidence>
<sequence length="219" mass="24724">MKIITVSREFGSGGRELGKRLADYLKFDYYDSEILTAVAQNSGLDQHYVEDQLSDHGWQAFPLTFHGTIGSTGYLQSSRVELLLKQKEAIEKIAAMGKDCVIIGRNADVILQQEHPFNLFVCAEPEAKIKRCLERASAEEKLTERELIHKMRQIDKMRAQTRAILSGSPWGQRDAYHITINTSNWNIKDIIPAVAQFANCWFGRTVCAFNSPITSATEN</sequence>
<dbReference type="AlphaFoldDB" id="A0A926D853"/>
<dbReference type="GO" id="GO:0016301">
    <property type="term" value="F:kinase activity"/>
    <property type="evidence" value="ECO:0007669"/>
    <property type="project" value="UniProtKB-KW"/>
</dbReference>
<keyword evidence="1" id="KW-0808">Transferase</keyword>
<reference evidence="1" key="1">
    <citation type="submission" date="2020-08" db="EMBL/GenBank/DDBJ databases">
        <title>Genome public.</title>
        <authorList>
            <person name="Liu C."/>
            <person name="Sun Q."/>
        </authorList>
    </citation>
    <scope>NUCLEOTIDE SEQUENCE</scope>
    <source>
        <strain evidence="1">NSJ-40</strain>
    </source>
</reference>
<dbReference type="InterPro" id="IPR027417">
    <property type="entry name" value="P-loop_NTPase"/>
</dbReference>
<organism evidence="1 2">
    <name type="scientific">Yeguia hominis</name>
    <dbReference type="NCBI Taxonomy" id="2763662"/>
    <lineage>
        <taxon>Bacteria</taxon>
        <taxon>Bacillati</taxon>
        <taxon>Bacillota</taxon>
        <taxon>Clostridia</taxon>
        <taxon>Eubacteriales</taxon>
        <taxon>Yeguiaceae</taxon>
        <taxon>Yeguia</taxon>
    </lineage>
</organism>
<dbReference type="Gene3D" id="3.40.50.300">
    <property type="entry name" value="P-loop containing nucleotide triphosphate hydrolases"/>
    <property type="match status" value="1"/>
</dbReference>
<evidence type="ECO:0000313" key="1">
    <source>
        <dbReference type="EMBL" id="MBC8533513.1"/>
    </source>
</evidence>
<dbReference type="Proteomes" id="UP000651482">
    <property type="component" value="Unassembled WGS sequence"/>
</dbReference>
<dbReference type="SUPFAM" id="SSF52540">
    <property type="entry name" value="P-loop containing nucleoside triphosphate hydrolases"/>
    <property type="match status" value="1"/>
</dbReference>
<proteinExistence type="predicted"/>
<keyword evidence="1" id="KW-0418">Kinase</keyword>
<dbReference type="RefSeq" id="WP_249318946.1">
    <property type="nucleotide sequence ID" value="NZ_JACRSN010000007.1"/>
</dbReference>
<dbReference type="EMBL" id="JACRSN010000007">
    <property type="protein sequence ID" value="MBC8533513.1"/>
    <property type="molecule type" value="Genomic_DNA"/>
</dbReference>
<dbReference type="Pfam" id="PF13189">
    <property type="entry name" value="Cytidylate_kin2"/>
    <property type="match status" value="1"/>
</dbReference>